<keyword evidence="1" id="KW-1133">Transmembrane helix</keyword>
<reference evidence="2 3" key="1">
    <citation type="submission" date="2008-07" db="EMBL/GenBank/DDBJ databases">
        <authorList>
            <person name="El-Sayed N."/>
            <person name="Caler E."/>
            <person name="Inman J."/>
            <person name="Amedeo P."/>
            <person name="Hass B."/>
            <person name="Wortman J."/>
        </authorList>
    </citation>
    <scope>NUCLEOTIDE SEQUENCE [LARGE SCALE GENOMIC DNA]</scope>
    <source>
        <strain evidence="3">ATCC 50983 / TXsc</strain>
    </source>
</reference>
<proteinExistence type="predicted"/>
<gene>
    <name evidence="2" type="ORF">Pmar_PMAR007165</name>
</gene>
<feature type="transmembrane region" description="Helical" evidence="1">
    <location>
        <begin position="47"/>
        <end position="68"/>
    </location>
</feature>
<evidence type="ECO:0000313" key="3">
    <source>
        <dbReference type="Proteomes" id="UP000007800"/>
    </source>
</evidence>
<keyword evidence="1" id="KW-0812">Transmembrane</keyword>
<evidence type="ECO:0000313" key="2">
    <source>
        <dbReference type="EMBL" id="EER14931.1"/>
    </source>
</evidence>
<dbReference type="AlphaFoldDB" id="C5KKR2"/>
<dbReference type="Proteomes" id="UP000007800">
    <property type="component" value="Unassembled WGS sequence"/>
</dbReference>
<organism evidence="3">
    <name type="scientific">Perkinsus marinus (strain ATCC 50983 / TXsc)</name>
    <dbReference type="NCBI Taxonomy" id="423536"/>
    <lineage>
        <taxon>Eukaryota</taxon>
        <taxon>Sar</taxon>
        <taxon>Alveolata</taxon>
        <taxon>Perkinsozoa</taxon>
        <taxon>Perkinsea</taxon>
        <taxon>Perkinsida</taxon>
        <taxon>Perkinsidae</taxon>
        <taxon>Perkinsus</taxon>
    </lineage>
</organism>
<keyword evidence="3" id="KW-1185">Reference proteome</keyword>
<feature type="non-terminal residue" evidence="2">
    <location>
        <position position="92"/>
    </location>
</feature>
<evidence type="ECO:0000256" key="1">
    <source>
        <dbReference type="SAM" id="Phobius"/>
    </source>
</evidence>
<name>C5KKR2_PERM5</name>
<keyword evidence="1" id="KW-0472">Membrane</keyword>
<dbReference type="RefSeq" id="XP_002783135.1">
    <property type="nucleotide sequence ID" value="XM_002783089.1"/>
</dbReference>
<protein>
    <submittedName>
        <fullName evidence="2">Uncharacterized protein</fullName>
    </submittedName>
</protein>
<dbReference type="GeneID" id="9061819"/>
<accession>C5KKR2</accession>
<dbReference type="InParanoid" id="C5KKR2"/>
<sequence>MSEHDVARGPSLSQSLTWEEYINTAVYKLDRKLHNVVKHSLDGENTFYAIGRLGTVLLAATAIGAFTFNRKAKEFARMNPAVFSKQTASLPT</sequence>
<dbReference type="EMBL" id="GG673706">
    <property type="protein sequence ID" value="EER14931.1"/>
    <property type="molecule type" value="Genomic_DNA"/>
</dbReference>
<dbReference type="OrthoDB" id="10452185at2759"/>